<evidence type="ECO:0000313" key="2">
    <source>
        <dbReference type="EMBL" id="RPA84892.1"/>
    </source>
</evidence>
<gene>
    <name evidence="2" type="ORF">BJ508DRAFT_19760</name>
</gene>
<feature type="transmembrane region" description="Helical" evidence="1">
    <location>
        <begin position="76"/>
        <end position="98"/>
    </location>
</feature>
<protein>
    <submittedName>
        <fullName evidence="2">Uncharacterized protein</fullName>
    </submittedName>
</protein>
<dbReference type="Proteomes" id="UP000275078">
    <property type="component" value="Unassembled WGS sequence"/>
</dbReference>
<dbReference type="AlphaFoldDB" id="A0A3N4IFG1"/>
<evidence type="ECO:0000313" key="3">
    <source>
        <dbReference type="Proteomes" id="UP000275078"/>
    </source>
</evidence>
<organism evidence="2 3">
    <name type="scientific">Ascobolus immersus RN42</name>
    <dbReference type="NCBI Taxonomy" id="1160509"/>
    <lineage>
        <taxon>Eukaryota</taxon>
        <taxon>Fungi</taxon>
        <taxon>Dikarya</taxon>
        <taxon>Ascomycota</taxon>
        <taxon>Pezizomycotina</taxon>
        <taxon>Pezizomycetes</taxon>
        <taxon>Pezizales</taxon>
        <taxon>Ascobolaceae</taxon>
        <taxon>Ascobolus</taxon>
    </lineage>
</organism>
<evidence type="ECO:0000256" key="1">
    <source>
        <dbReference type="SAM" id="Phobius"/>
    </source>
</evidence>
<keyword evidence="1" id="KW-1133">Transmembrane helix</keyword>
<reference evidence="2 3" key="1">
    <citation type="journal article" date="2018" name="Nat. Ecol. Evol.">
        <title>Pezizomycetes genomes reveal the molecular basis of ectomycorrhizal truffle lifestyle.</title>
        <authorList>
            <person name="Murat C."/>
            <person name="Payen T."/>
            <person name="Noel B."/>
            <person name="Kuo A."/>
            <person name="Morin E."/>
            <person name="Chen J."/>
            <person name="Kohler A."/>
            <person name="Krizsan K."/>
            <person name="Balestrini R."/>
            <person name="Da Silva C."/>
            <person name="Montanini B."/>
            <person name="Hainaut M."/>
            <person name="Levati E."/>
            <person name="Barry K.W."/>
            <person name="Belfiori B."/>
            <person name="Cichocki N."/>
            <person name="Clum A."/>
            <person name="Dockter R.B."/>
            <person name="Fauchery L."/>
            <person name="Guy J."/>
            <person name="Iotti M."/>
            <person name="Le Tacon F."/>
            <person name="Lindquist E.A."/>
            <person name="Lipzen A."/>
            <person name="Malagnac F."/>
            <person name="Mello A."/>
            <person name="Molinier V."/>
            <person name="Miyauchi S."/>
            <person name="Poulain J."/>
            <person name="Riccioni C."/>
            <person name="Rubini A."/>
            <person name="Sitrit Y."/>
            <person name="Splivallo R."/>
            <person name="Traeger S."/>
            <person name="Wang M."/>
            <person name="Zifcakova L."/>
            <person name="Wipf D."/>
            <person name="Zambonelli A."/>
            <person name="Paolocci F."/>
            <person name="Nowrousian M."/>
            <person name="Ottonello S."/>
            <person name="Baldrian P."/>
            <person name="Spatafora J.W."/>
            <person name="Henrissat B."/>
            <person name="Nagy L.G."/>
            <person name="Aury J.M."/>
            <person name="Wincker P."/>
            <person name="Grigoriev I.V."/>
            <person name="Bonfante P."/>
            <person name="Martin F.M."/>
        </authorList>
    </citation>
    <scope>NUCLEOTIDE SEQUENCE [LARGE SCALE GENOMIC DNA]</scope>
    <source>
        <strain evidence="2 3">RN42</strain>
    </source>
</reference>
<keyword evidence="1" id="KW-0812">Transmembrane</keyword>
<proteinExistence type="predicted"/>
<dbReference type="EMBL" id="ML119656">
    <property type="protein sequence ID" value="RPA84892.1"/>
    <property type="molecule type" value="Genomic_DNA"/>
</dbReference>
<feature type="transmembrane region" description="Helical" evidence="1">
    <location>
        <begin position="41"/>
        <end position="70"/>
    </location>
</feature>
<name>A0A3N4IFG1_ASCIM</name>
<keyword evidence="3" id="KW-1185">Reference proteome</keyword>
<feature type="transmembrane region" description="Helical" evidence="1">
    <location>
        <begin position="6"/>
        <end position="29"/>
    </location>
</feature>
<keyword evidence="1" id="KW-0472">Membrane</keyword>
<accession>A0A3N4IFG1</accession>
<sequence>MEHCHSSLFAFAFGRALTLAWAYHLSYYLSFSSLSSWRLLFFYHSLTAIVSVIVFLFSHGVLVLGYMFYLHNSFGGLAWLLDWSLGLLFERIVHIVYIPSSFLRSKVRFSI</sequence>